<dbReference type="AlphaFoldDB" id="A0A6A5QNU3"/>
<evidence type="ECO:0000313" key="11">
    <source>
        <dbReference type="Proteomes" id="UP000800096"/>
    </source>
</evidence>
<comment type="similarity">
    <text evidence="3 7">Belongs to the PNP/MTAP phosphorylase family.</text>
</comment>
<feature type="binding site" evidence="8">
    <location>
        <begin position="95"/>
        <end position="97"/>
    </location>
    <ligand>
        <name>phosphate</name>
        <dbReference type="ChEBI" id="CHEBI:43474"/>
    </ligand>
</feature>
<sequence length="318" mass="34500">MEDTLSAPNAYVRAAETAQYVRSQLPEALQNPKVAIVCGSGLGGLADTIEAEPKVELAYGSIPNFPRSTVQGHAGKFVFGQIGPQKTPVALLVGRAHFYEGHTMDLVTFATRVCKLLGVETMIVTNAAGGLNQNYHVGDIVCLNDHLFMAGFVGVHPLRGPNIDEFGVRFPPLSDAYDLDLRRRTHQAWVKLGLDKQQRRLHEGVYAFVAGPTYETRAECRMLSMLGADVVGMSTVPEIVVARHAGMRILAFSLVTNVAVLEAGSRGDDPEIQSMSHGELTEHLSKGKANHEEVLLAGREAANDMQALVKQILVSLYE</sequence>
<keyword evidence="4 7" id="KW-0328">Glycosyltransferase</keyword>
<feature type="binding site" evidence="8">
    <location>
        <position position="234"/>
    </location>
    <ligand>
        <name>phosphate</name>
        <dbReference type="ChEBI" id="CHEBI:43474"/>
    </ligand>
</feature>
<dbReference type="PANTHER" id="PTHR11904">
    <property type="entry name" value="METHYLTHIOADENOSINE/PURINE NUCLEOSIDE PHOSPHORYLASE"/>
    <property type="match status" value="1"/>
</dbReference>
<dbReference type="InterPro" id="IPR035994">
    <property type="entry name" value="Nucleoside_phosphorylase_sf"/>
</dbReference>
<comment type="catalytic activity">
    <reaction evidence="1">
        <text>a purine D-ribonucleoside + phosphate = a purine nucleobase + alpha-D-ribose 1-phosphate</text>
        <dbReference type="Rhea" id="RHEA:19805"/>
        <dbReference type="ChEBI" id="CHEBI:26386"/>
        <dbReference type="ChEBI" id="CHEBI:43474"/>
        <dbReference type="ChEBI" id="CHEBI:57720"/>
        <dbReference type="ChEBI" id="CHEBI:142355"/>
        <dbReference type="EC" id="2.4.2.1"/>
    </reaction>
</comment>
<evidence type="ECO:0000256" key="7">
    <source>
        <dbReference type="PIRNR" id="PIRNR000477"/>
    </source>
</evidence>
<keyword evidence="5 7" id="KW-0808">Transferase</keyword>
<name>A0A6A5QNU3_AMPQU</name>
<dbReference type="CDD" id="cd09009">
    <property type="entry name" value="PNP-EcPNPII_like"/>
    <property type="match status" value="1"/>
</dbReference>
<dbReference type="NCBIfam" id="NF006054">
    <property type="entry name" value="PRK08202.1"/>
    <property type="match status" value="1"/>
</dbReference>
<keyword evidence="11" id="KW-1185">Reference proteome</keyword>
<organism evidence="10 11">
    <name type="scientific">Ampelomyces quisqualis</name>
    <name type="common">Powdery mildew agent</name>
    <dbReference type="NCBI Taxonomy" id="50730"/>
    <lineage>
        <taxon>Eukaryota</taxon>
        <taxon>Fungi</taxon>
        <taxon>Dikarya</taxon>
        <taxon>Ascomycota</taxon>
        <taxon>Pezizomycotina</taxon>
        <taxon>Dothideomycetes</taxon>
        <taxon>Pleosporomycetidae</taxon>
        <taxon>Pleosporales</taxon>
        <taxon>Pleosporineae</taxon>
        <taxon>Phaeosphaeriaceae</taxon>
        <taxon>Ampelomyces</taxon>
    </lineage>
</organism>
<dbReference type="EMBL" id="ML979136">
    <property type="protein sequence ID" value="KAF1915707.1"/>
    <property type="molecule type" value="Genomic_DNA"/>
</dbReference>
<proteinExistence type="inferred from homology"/>
<dbReference type="EC" id="2.4.2.1" evidence="7"/>
<evidence type="ECO:0000256" key="1">
    <source>
        <dbReference type="ARBA" id="ARBA00000755"/>
    </source>
</evidence>
<evidence type="ECO:0000256" key="6">
    <source>
        <dbReference type="ARBA" id="ARBA00058131"/>
    </source>
</evidence>
<accession>A0A6A5QNU3</accession>
<evidence type="ECO:0000259" key="9">
    <source>
        <dbReference type="Pfam" id="PF01048"/>
    </source>
</evidence>
<evidence type="ECO:0000256" key="5">
    <source>
        <dbReference type="ARBA" id="ARBA00022679"/>
    </source>
</evidence>
<evidence type="ECO:0000313" key="10">
    <source>
        <dbReference type="EMBL" id="KAF1915707.1"/>
    </source>
</evidence>
<protein>
    <recommendedName>
        <fullName evidence="7">Purine nucleoside phosphorylase</fullName>
        <ecNumber evidence="7">2.4.2.1</ecNumber>
    </recommendedName>
    <alternativeName>
        <fullName evidence="7">Inosine-guanosine phosphorylase</fullName>
    </alternativeName>
</protein>
<feature type="binding site" evidence="8">
    <location>
        <position position="215"/>
    </location>
    <ligand>
        <name>a purine D-ribonucleoside</name>
        <dbReference type="ChEBI" id="CHEBI:142355"/>
    </ligand>
</feature>
<feature type="binding site" evidence="8">
    <location>
        <position position="40"/>
    </location>
    <ligand>
        <name>phosphate</name>
        <dbReference type="ChEBI" id="CHEBI:43474"/>
    </ligand>
</feature>
<dbReference type="FunFam" id="3.40.50.1580:FF:000004">
    <property type="entry name" value="Purine nucleoside phosphorylase"/>
    <property type="match status" value="1"/>
</dbReference>
<dbReference type="GO" id="GO:0005737">
    <property type="term" value="C:cytoplasm"/>
    <property type="evidence" value="ECO:0007669"/>
    <property type="project" value="TreeGrafter"/>
</dbReference>
<gene>
    <name evidence="10" type="ORF">BDU57DRAFT_452198</name>
</gene>
<feature type="binding site" evidence="8">
    <location>
        <position position="127"/>
    </location>
    <ligand>
        <name>phosphate</name>
        <dbReference type="ChEBI" id="CHEBI:43474"/>
    </ligand>
</feature>
<dbReference type="Gene3D" id="3.40.50.1580">
    <property type="entry name" value="Nucleoside phosphorylase domain"/>
    <property type="match status" value="1"/>
</dbReference>
<reference evidence="10" key="1">
    <citation type="journal article" date="2020" name="Stud. Mycol.">
        <title>101 Dothideomycetes genomes: a test case for predicting lifestyles and emergence of pathogens.</title>
        <authorList>
            <person name="Haridas S."/>
            <person name="Albert R."/>
            <person name="Binder M."/>
            <person name="Bloem J."/>
            <person name="Labutti K."/>
            <person name="Salamov A."/>
            <person name="Andreopoulos B."/>
            <person name="Baker S."/>
            <person name="Barry K."/>
            <person name="Bills G."/>
            <person name="Bluhm B."/>
            <person name="Cannon C."/>
            <person name="Castanera R."/>
            <person name="Culley D."/>
            <person name="Daum C."/>
            <person name="Ezra D."/>
            <person name="Gonzalez J."/>
            <person name="Henrissat B."/>
            <person name="Kuo A."/>
            <person name="Liang C."/>
            <person name="Lipzen A."/>
            <person name="Lutzoni F."/>
            <person name="Magnuson J."/>
            <person name="Mondo S."/>
            <person name="Nolan M."/>
            <person name="Ohm R."/>
            <person name="Pangilinan J."/>
            <person name="Park H.-J."/>
            <person name="Ramirez L."/>
            <person name="Alfaro M."/>
            <person name="Sun H."/>
            <person name="Tritt A."/>
            <person name="Yoshinaga Y."/>
            <person name="Zwiers L.-H."/>
            <person name="Turgeon B."/>
            <person name="Goodwin S."/>
            <person name="Spatafora J."/>
            <person name="Crous P."/>
            <person name="Grigoriev I."/>
        </authorList>
    </citation>
    <scope>NUCLEOTIDE SEQUENCE</scope>
    <source>
        <strain evidence="10">HMLAC05119</strain>
    </source>
</reference>
<comment type="function">
    <text evidence="6">The purine nucleoside phosphorylases catalyze the phosphorolytic breakdown of the N-glycosidic bond in the beta-(deoxy)ribonucleoside molecules, with the formation of the corresponding free purine bases and pentose-1-phosphate. Cleaves guanosine and inosine.</text>
</comment>
<dbReference type="Pfam" id="PF01048">
    <property type="entry name" value="PNP_UDP_1"/>
    <property type="match status" value="1"/>
</dbReference>
<feature type="binding site" evidence="8">
    <location>
        <position position="257"/>
    </location>
    <ligand>
        <name>a purine D-ribonucleoside</name>
        <dbReference type="ChEBI" id="CHEBI:142355"/>
    </ligand>
</feature>
<dbReference type="GO" id="GO:0009116">
    <property type="term" value="P:nucleoside metabolic process"/>
    <property type="evidence" value="ECO:0007669"/>
    <property type="project" value="InterPro"/>
</dbReference>
<dbReference type="OrthoDB" id="10261782at2759"/>
<dbReference type="UniPathway" id="UPA00606"/>
<dbReference type="InterPro" id="IPR011268">
    <property type="entry name" value="Purine_phosphorylase"/>
</dbReference>
<evidence type="ECO:0000256" key="4">
    <source>
        <dbReference type="ARBA" id="ARBA00022676"/>
    </source>
</evidence>
<evidence type="ECO:0000256" key="2">
    <source>
        <dbReference type="ARBA" id="ARBA00005058"/>
    </source>
</evidence>
<dbReference type="InterPro" id="IPR000845">
    <property type="entry name" value="Nucleoside_phosphorylase_d"/>
</dbReference>
<feature type="binding site" evidence="8">
    <location>
        <position position="73"/>
    </location>
    <ligand>
        <name>phosphate</name>
        <dbReference type="ChEBI" id="CHEBI:43474"/>
    </ligand>
</feature>
<feature type="domain" description="Nucleoside phosphorylase" evidence="9">
    <location>
        <begin position="33"/>
        <end position="313"/>
    </location>
</feature>
<dbReference type="PIRSF" id="PIRSF000477">
    <property type="entry name" value="PurNPase"/>
    <property type="match status" value="1"/>
</dbReference>
<dbReference type="SUPFAM" id="SSF53167">
    <property type="entry name" value="Purine and uridine phosphorylases"/>
    <property type="match status" value="1"/>
</dbReference>
<dbReference type="PANTHER" id="PTHR11904:SF9">
    <property type="entry name" value="PURINE NUCLEOSIDE PHOSPHORYLASE-RELATED"/>
    <property type="match status" value="1"/>
</dbReference>
<dbReference type="NCBIfam" id="TIGR01697">
    <property type="entry name" value="PNPH-PUNA-XAPA"/>
    <property type="match status" value="1"/>
</dbReference>
<comment type="pathway">
    <text evidence="2 7">Purine metabolism; purine nucleoside salvage.</text>
</comment>
<dbReference type="GO" id="GO:0004731">
    <property type="term" value="F:purine-nucleoside phosphorylase activity"/>
    <property type="evidence" value="ECO:0007669"/>
    <property type="project" value="UniProtKB-EC"/>
</dbReference>
<evidence type="ECO:0000256" key="3">
    <source>
        <dbReference type="ARBA" id="ARBA00006751"/>
    </source>
</evidence>
<evidence type="ECO:0000256" key="8">
    <source>
        <dbReference type="PIRSR" id="PIRSR000477-2"/>
    </source>
</evidence>
<dbReference type="Proteomes" id="UP000800096">
    <property type="component" value="Unassembled WGS sequence"/>
</dbReference>